<dbReference type="InterPro" id="IPR019421">
    <property type="entry name" value="7TM_GPCR_serpentine_rcpt_Srd"/>
</dbReference>
<protein>
    <submittedName>
        <fullName evidence="2">Uncharacterized protein</fullName>
    </submittedName>
</protein>
<sequence>MSVLIDILLEFDYWGCLLLGYPLNIILIILIIFKTPKEMETHSRILIQNCVLDILTLTAQMLAQLIYIIDGNGDTVFIFTNGILLGLMKNNFNKIIYLGYIFVVQYFFIINLNGLCAQFIFRYLVLNRNMKINFKKYFLYMFSIVLIIGLFYCLIFISFGIIDGGIKQFDELNKTLPYISTKSAQTLPALIITLGILLPFIIIFICGFKMVHYVNLHTGFDQNMKRLLKQLTKTLIILVYL</sequence>
<proteinExistence type="predicted"/>
<evidence type="ECO:0000313" key="2">
    <source>
        <dbReference type="EMBL" id="CAD2208958.1"/>
    </source>
</evidence>
<dbReference type="Gene3D" id="1.20.1070.10">
    <property type="entry name" value="Rhodopsin 7-helix transmembrane proteins"/>
    <property type="match status" value="1"/>
</dbReference>
<dbReference type="OrthoDB" id="5782260at2759"/>
<organism evidence="2 3">
    <name type="scientific">Meloidogyne enterolobii</name>
    <name type="common">Root-knot nematode worm</name>
    <name type="synonym">Meloidogyne mayaguensis</name>
    <dbReference type="NCBI Taxonomy" id="390850"/>
    <lineage>
        <taxon>Eukaryota</taxon>
        <taxon>Metazoa</taxon>
        <taxon>Ecdysozoa</taxon>
        <taxon>Nematoda</taxon>
        <taxon>Chromadorea</taxon>
        <taxon>Rhabditida</taxon>
        <taxon>Tylenchina</taxon>
        <taxon>Tylenchomorpha</taxon>
        <taxon>Tylenchoidea</taxon>
        <taxon>Meloidogynidae</taxon>
        <taxon>Meloidogyninae</taxon>
        <taxon>Meloidogyne</taxon>
    </lineage>
</organism>
<evidence type="ECO:0000256" key="1">
    <source>
        <dbReference type="SAM" id="Phobius"/>
    </source>
</evidence>
<dbReference type="SUPFAM" id="SSF81321">
    <property type="entry name" value="Family A G protein-coupled receptor-like"/>
    <property type="match status" value="1"/>
</dbReference>
<dbReference type="Pfam" id="PF10317">
    <property type="entry name" value="7TM_GPCR_Srd"/>
    <property type="match status" value="1"/>
</dbReference>
<keyword evidence="1" id="KW-1133">Transmembrane helix</keyword>
<feature type="transmembrane region" description="Helical" evidence="1">
    <location>
        <begin position="187"/>
        <end position="208"/>
    </location>
</feature>
<evidence type="ECO:0000313" key="3">
    <source>
        <dbReference type="Proteomes" id="UP000580250"/>
    </source>
</evidence>
<dbReference type="EMBL" id="CAJEWN010003938">
    <property type="protein sequence ID" value="CAD2208958.1"/>
    <property type="molecule type" value="Genomic_DNA"/>
</dbReference>
<keyword evidence="1" id="KW-0812">Transmembrane</keyword>
<name>A0A6V7YBL7_MELEN</name>
<feature type="transmembrane region" description="Helical" evidence="1">
    <location>
        <begin position="95"/>
        <end position="125"/>
    </location>
</feature>
<reference evidence="2 3" key="1">
    <citation type="submission" date="2020-08" db="EMBL/GenBank/DDBJ databases">
        <authorList>
            <person name="Koutsovoulos G."/>
            <person name="Danchin GJ E."/>
        </authorList>
    </citation>
    <scope>NUCLEOTIDE SEQUENCE [LARGE SCALE GENOMIC DNA]</scope>
</reference>
<feature type="transmembrane region" description="Helical" evidence="1">
    <location>
        <begin position="12"/>
        <end position="33"/>
    </location>
</feature>
<comment type="caution">
    <text evidence="2">The sequence shown here is derived from an EMBL/GenBank/DDBJ whole genome shotgun (WGS) entry which is preliminary data.</text>
</comment>
<feature type="transmembrane region" description="Helical" evidence="1">
    <location>
        <begin position="45"/>
        <end position="69"/>
    </location>
</feature>
<keyword evidence="1" id="KW-0472">Membrane</keyword>
<gene>
    <name evidence="2" type="ORF">MENT_LOCUS63055</name>
</gene>
<dbReference type="AlphaFoldDB" id="A0A6V7YBL7"/>
<feature type="transmembrane region" description="Helical" evidence="1">
    <location>
        <begin position="137"/>
        <end position="162"/>
    </location>
</feature>
<dbReference type="Proteomes" id="UP000580250">
    <property type="component" value="Unassembled WGS sequence"/>
</dbReference>
<accession>A0A6V7YBL7</accession>